<dbReference type="Proteomes" id="UP000219285">
    <property type="component" value="Chromosome"/>
</dbReference>
<reference evidence="3" key="1">
    <citation type="submission" date="2014-12" db="EMBL/GenBank/DDBJ databases">
        <title>Complete genome sequence of a multi-drug resistant Klebsiella pneumoniae.</title>
        <authorList>
            <person name="Hua X."/>
            <person name="Chen Q."/>
            <person name="Li X."/>
            <person name="Feng Y."/>
            <person name="Ruan Z."/>
            <person name="Yu Y."/>
        </authorList>
    </citation>
    <scope>NUCLEOTIDE SEQUENCE [LARGE SCALE GENOMIC DNA]</scope>
    <source>
        <strain evidence="3">5.12</strain>
    </source>
</reference>
<protein>
    <recommendedName>
        <fullName evidence="4">Esterase-like activity of phytase family protein</fullName>
    </recommendedName>
</protein>
<dbReference type="KEGG" id="apel:CA267_007400"/>
<feature type="chain" id="PRO_5026731101" description="Esterase-like activity of phytase family protein" evidence="1">
    <location>
        <begin position="22"/>
        <end position="278"/>
    </location>
</feature>
<dbReference type="AlphaFoldDB" id="A0A6M4MDF8"/>
<dbReference type="RefSeq" id="WP_139316218.1">
    <property type="nucleotide sequence ID" value="NZ_CP052766.1"/>
</dbReference>
<organism evidence="2 3">
    <name type="scientific">Alteromonas pelagimontana</name>
    <dbReference type="NCBI Taxonomy" id="1858656"/>
    <lineage>
        <taxon>Bacteria</taxon>
        <taxon>Pseudomonadati</taxon>
        <taxon>Pseudomonadota</taxon>
        <taxon>Gammaproteobacteria</taxon>
        <taxon>Alteromonadales</taxon>
        <taxon>Alteromonadaceae</taxon>
        <taxon>Alteromonas/Salinimonas group</taxon>
        <taxon>Alteromonas</taxon>
    </lineage>
</organism>
<keyword evidence="1" id="KW-0732">Signal</keyword>
<sequence>MKIASLLCAVIYLSSCSLSTAAPQRGFSVIDEYKLNDKLKETSGLFCEEDRAYTINDSGNAPSIFQINTQGKIMQTLSLAEGNYDWETITADVDYFYVGDVGNNAGDRQRLIIEKVSRATKQVELSINLKYRDNQPKQNLPYAHDFDAEAMVAKDGDLLLFSKSWETGVARVYRLSTTKSHQTLKPIEMIHDLPGVITGADWDADNKRFLIVGYTSTPFGIFTPFIATLTENFEVKTVDALDGYGQVEGVCAFANNEIWFSQESAPFHDAKIVKIKFN</sequence>
<gene>
    <name evidence="2" type="ORF">CA267_007400</name>
</gene>
<dbReference type="EMBL" id="CP052766">
    <property type="protein sequence ID" value="QJR80615.1"/>
    <property type="molecule type" value="Genomic_DNA"/>
</dbReference>
<evidence type="ECO:0000313" key="3">
    <source>
        <dbReference type="Proteomes" id="UP000219285"/>
    </source>
</evidence>
<proteinExistence type="predicted"/>
<reference evidence="2 3" key="2">
    <citation type="submission" date="2020-04" db="EMBL/GenBank/DDBJ databases">
        <title>Complete genome sequence of Alteromonas pelagimontana 5.12T.</title>
        <authorList>
            <person name="Sinha R.K."/>
            <person name="Krishnan K.P."/>
            <person name="Kurian J.P."/>
        </authorList>
    </citation>
    <scope>NUCLEOTIDE SEQUENCE [LARGE SCALE GENOMIC DNA]</scope>
    <source>
        <strain evidence="2 3">5.12</strain>
    </source>
</reference>
<name>A0A6M4MDF8_9ALTE</name>
<evidence type="ECO:0000313" key="2">
    <source>
        <dbReference type="EMBL" id="QJR80615.1"/>
    </source>
</evidence>
<evidence type="ECO:0008006" key="4">
    <source>
        <dbReference type="Google" id="ProtNLM"/>
    </source>
</evidence>
<evidence type="ECO:0000256" key="1">
    <source>
        <dbReference type="SAM" id="SignalP"/>
    </source>
</evidence>
<keyword evidence="3" id="KW-1185">Reference proteome</keyword>
<accession>A0A6M4MDF8</accession>
<dbReference type="SUPFAM" id="SSF75011">
    <property type="entry name" value="3-carboxy-cis,cis-mucoante lactonizing enzyme"/>
    <property type="match status" value="1"/>
</dbReference>
<dbReference type="OrthoDB" id="5599486at2"/>
<feature type="signal peptide" evidence="1">
    <location>
        <begin position="1"/>
        <end position="21"/>
    </location>
</feature>